<proteinExistence type="predicted"/>
<reference evidence="1 2" key="1">
    <citation type="submission" date="2023-05" db="EMBL/GenBank/DDBJ databases">
        <title>B98-5 Cell Line De Novo Hybrid Assembly: An Optical Mapping Approach.</title>
        <authorList>
            <person name="Kananen K."/>
            <person name="Auerbach J.A."/>
            <person name="Kautto E."/>
            <person name="Blachly J.S."/>
        </authorList>
    </citation>
    <scope>NUCLEOTIDE SEQUENCE [LARGE SCALE GENOMIC DNA]</scope>
    <source>
        <strain evidence="1">B95-8</strain>
        <tissue evidence="1">Cell line</tissue>
    </source>
</reference>
<sequence length="377" mass="41895">MEDEALIIGTSSVSLTGRIYSLRSYSEPSTSHAVTGSLQPRAPSGSLLLTWPWRAVLPLLCSHYSWFTSLTGRGLACDLYTGVQEAVVSCLNKQTREPADENLCVTSRRPPQLLKSCNLDPCPASQMEAHPMVTLLLLVTRVVLYDDLNGGPGHPLFKYRMGKLVPPSPRQPEKISQQLLWRSMPPMRTAVIKTSAVVELNVAAFAPDKLSYLISHQPMSSRQAVTSSYLVIHNEKMFSRAEGDKDKLEWKREEQVEVDDRNCPRQHFDIHKADVSVPVINLTVNKHHEYGIITTSWLSPVDMNRKQDSWSSWGQPSAEKGVLVGTFHLTLTPNPIRVPIQAFQVTSGPICALPLSPFSLPGEVQGRHPLQSPIHAK</sequence>
<dbReference type="Proteomes" id="UP001266305">
    <property type="component" value="Unassembled WGS sequence"/>
</dbReference>
<keyword evidence="2" id="KW-1185">Reference proteome</keyword>
<accession>A0ABQ9WDR0</accession>
<evidence type="ECO:0000313" key="1">
    <source>
        <dbReference type="EMBL" id="KAK2119789.1"/>
    </source>
</evidence>
<comment type="caution">
    <text evidence="1">The sequence shown here is derived from an EMBL/GenBank/DDBJ whole genome shotgun (WGS) entry which is preliminary data.</text>
</comment>
<gene>
    <name evidence="1" type="ORF">P7K49_001175</name>
</gene>
<evidence type="ECO:0000313" key="2">
    <source>
        <dbReference type="Proteomes" id="UP001266305"/>
    </source>
</evidence>
<organism evidence="1 2">
    <name type="scientific">Saguinus oedipus</name>
    <name type="common">Cotton-top tamarin</name>
    <name type="synonym">Oedipomidas oedipus</name>
    <dbReference type="NCBI Taxonomy" id="9490"/>
    <lineage>
        <taxon>Eukaryota</taxon>
        <taxon>Metazoa</taxon>
        <taxon>Chordata</taxon>
        <taxon>Craniata</taxon>
        <taxon>Vertebrata</taxon>
        <taxon>Euteleostomi</taxon>
        <taxon>Mammalia</taxon>
        <taxon>Eutheria</taxon>
        <taxon>Euarchontoglires</taxon>
        <taxon>Primates</taxon>
        <taxon>Haplorrhini</taxon>
        <taxon>Platyrrhini</taxon>
        <taxon>Cebidae</taxon>
        <taxon>Callitrichinae</taxon>
        <taxon>Saguinus</taxon>
    </lineage>
</organism>
<dbReference type="EMBL" id="JASSZA010000001">
    <property type="protein sequence ID" value="KAK2119789.1"/>
    <property type="molecule type" value="Genomic_DNA"/>
</dbReference>
<protein>
    <submittedName>
        <fullName evidence="1">Uncharacterized protein</fullName>
    </submittedName>
</protein>
<name>A0ABQ9WDR0_SAGOE</name>